<dbReference type="InterPro" id="IPR020846">
    <property type="entry name" value="MFS_dom"/>
</dbReference>
<accession>A0A3G8ZPN0</accession>
<dbReference type="NCBIfam" id="TIGR00710">
    <property type="entry name" value="efflux_Bcr_CflA"/>
    <property type="match status" value="1"/>
</dbReference>
<dbReference type="RefSeq" id="WP_124800093.1">
    <property type="nucleotide sequence ID" value="NZ_CP034170.1"/>
</dbReference>
<keyword evidence="5 9" id="KW-0812">Transmembrane</keyword>
<feature type="region of interest" description="Disordered" evidence="8">
    <location>
        <begin position="1"/>
        <end position="23"/>
    </location>
</feature>
<dbReference type="PROSITE" id="PS50850">
    <property type="entry name" value="MFS"/>
    <property type="match status" value="1"/>
</dbReference>
<dbReference type="Pfam" id="PF07690">
    <property type="entry name" value="MFS_1"/>
    <property type="match status" value="1"/>
</dbReference>
<feature type="transmembrane region" description="Helical" evidence="9">
    <location>
        <begin position="186"/>
        <end position="207"/>
    </location>
</feature>
<evidence type="ECO:0000256" key="6">
    <source>
        <dbReference type="ARBA" id="ARBA00022989"/>
    </source>
</evidence>
<evidence type="ECO:0000256" key="2">
    <source>
        <dbReference type="ARBA" id="ARBA00006236"/>
    </source>
</evidence>
<evidence type="ECO:0000256" key="1">
    <source>
        <dbReference type="ARBA" id="ARBA00004651"/>
    </source>
</evidence>
<dbReference type="PANTHER" id="PTHR43124">
    <property type="entry name" value="PURINE EFFLUX PUMP PBUE"/>
    <property type="match status" value="1"/>
</dbReference>
<evidence type="ECO:0000256" key="9">
    <source>
        <dbReference type="SAM" id="Phobius"/>
    </source>
</evidence>
<evidence type="ECO:0000313" key="11">
    <source>
        <dbReference type="EMBL" id="AZI59189.1"/>
    </source>
</evidence>
<dbReference type="InterPro" id="IPR050189">
    <property type="entry name" value="MFS_Efflux_Transporters"/>
</dbReference>
<sequence>MPPYTAVDQATHAPTPILHQRPPRNSRLGVTLVGTIALMSAVGPLATDMYLPAFPTMAAELGTDASSVQLTLTTFMIGLALGQLVLGSLSDRIGRRPLLISGAALLVVSSALCAVAPSIGFLMTMRFIQGIASAAGMVLGRAVVADKAEGVRAARIFSILGVIGAISPIVAPILGAVLFASVGWRGVFWAIMVVAILLLAAIISWAAESLPTEHRHRGGVREFGTTARRVLSNREYLGHTITLCFAFGAIFAYVAASPFVLQNVLGFSSTGFSIVFAVNSCGLMAASATSAAIVGRVAPASILRFGVVALVTSTVALALLTTTGLSNSYTVLPLLFVSVASIALIFSNGMVLAIGAIPYASGTASAILGSSQFALGAAVSPLVGLAGENSALPMGLTMAGCGVIACFAHFVIARPAARVTEKEFVSV</sequence>
<organism evidence="11 12">
    <name type="scientific">Nakamurella antarctica</name>
    <dbReference type="NCBI Taxonomy" id="1902245"/>
    <lineage>
        <taxon>Bacteria</taxon>
        <taxon>Bacillati</taxon>
        <taxon>Actinomycetota</taxon>
        <taxon>Actinomycetes</taxon>
        <taxon>Nakamurellales</taxon>
        <taxon>Nakamurellaceae</taxon>
        <taxon>Nakamurella</taxon>
    </lineage>
</organism>
<dbReference type="SUPFAM" id="SSF103473">
    <property type="entry name" value="MFS general substrate transporter"/>
    <property type="match status" value="1"/>
</dbReference>
<reference evidence="11 12" key="2">
    <citation type="submission" date="2018-12" db="EMBL/GenBank/DDBJ databases">
        <title>Nakamurella antarcticus sp. nov., isolated from Antarctica South Shetland Islands soil.</title>
        <authorList>
            <person name="Peng F."/>
        </authorList>
    </citation>
    <scope>NUCLEOTIDE SEQUENCE [LARGE SCALE GENOMIC DNA]</scope>
    <source>
        <strain evidence="11 12">S14-144</strain>
    </source>
</reference>
<dbReference type="Gene3D" id="1.20.1720.10">
    <property type="entry name" value="Multidrug resistance protein D"/>
    <property type="match status" value="1"/>
</dbReference>
<dbReference type="EMBL" id="CP034170">
    <property type="protein sequence ID" value="AZI59189.1"/>
    <property type="molecule type" value="Genomic_DNA"/>
</dbReference>
<feature type="transmembrane region" description="Helical" evidence="9">
    <location>
        <begin position="98"/>
        <end position="121"/>
    </location>
</feature>
<keyword evidence="4" id="KW-1003">Cell membrane</keyword>
<keyword evidence="12" id="KW-1185">Reference proteome</keyword>
<evidence type="ECO:0000313" key="12">
    <source>
        <dbReference type="Proteomes" id="UP000268084"/>
    </source>
</evidence>
<reference evidence="11 12" key="1">
    <citation type="submission" date="2018-11" db="EMBL/GenBank/DDBJ databases">
        <authorList>
            <person name="Da X."/>
        </authorList>
    </citation>
    <scope>NUCLEOTIDE SEQUENCE [LARGE SCALE GENOMIC DNA]</scope>
    <source>
        <strain evidence="11 12">S14-144</strain>
    </source>
</reference>
<feature type="transmembrane region" description="Helical" evidence="9">
    <location>
        <begin position="331"/>
        <end position="354"/>
    </location>
</feature>
<keyword evidence="3" id="KW-0813">Transport</keyword>
<evidence type="ECO:0000259" key="10">
    <source>
        <dbReference type="PROSITE" id="PS50850"/>
    </source>
</evidence>
<dbReference type="GO" id="GO:0042910">
    <property type="term" value="F:xenobiotic transmembrane transporter activity"/>
    <property type="evidence" value="ECO:0007669"/>
    <property type="project" value="InterPro"/>
</dbReference>
<dbReference type="OrthoDB" id="9814303at2"/>
<feature type="transmembrane region" description="Helical" evidence="9">
    <location>
        <begin position="67"/>
        <end position="86"/>
    </location>
</feature>
<comment type="subcellular location">
    <subcellularLocation>
        <location evidence="1">Cell membrane</location>
        <topology evidence="1">Multi-pass membrane protein</topology>
    </subcellularLocation>
</comment>
<dbReference type="GO" id="GO:0005886">
    <property type="term" value="C:plasma membrane"/>
    <property type="evidence" value="ECO:0007669"/>
    <property type="project" value="UniProtKB-SubCell"/>
</dbReference>
<keyword evidence="6 9" id="KW-1133">Transmembrane helix</keyword>
<evidence type="ECO:0000256" key="4">
    <source>
        <dbReference type="ARBA" id="ARBA00022475"/>
    </source>
</evidence>
<dbReference type="PANTHER" id="PTHR43124:SF3">
    <property type="entry name" value="CHLORAMPHENICOL EFFLUX PUMP RV0191"/>
    <property type="match status" value="1"/>
</dbReference>
<comment type="similarity">
    <text evidence="2">Belongs to the major facilitator superfamily. Bcr/CmlA family.</text>
</comment>
<gene>
    <name evidence="11" type="ORF">EH165_14615</name>
</gene>
<feature type="domain" description="Major facilitator superfamily (MFS) profile" evidence="10">
    <location>
        <begin position="32"/>
        <end position="417"/>
    </location>
</feature>
<feature type="transmembrane region" description="Helical" evidence="9">
    <location>
        <begin position="302"/>
        <end position="325"/>
    </location>
</feature>
<evidence type="ECO:0000256" key="5">
    <source>
        <dbReference type="ARBA" id="ARBA00022692"/>
    </source>
</evidence>
<dbReference type="KEGG" id="nak:EH165_14615"/>
<keyword evidence="7 9" id="KW-0472">Membrane</keyword>
<feature type="transmembrane region" description="Helical" evidence="9">
    <location>
        <begin position="156"/>
        <end position="180"/>
    </location>
</feature>
<feature type="transmembrane region" description="Helical" evidence="9">
    <location>
        <begin position="366"/>
        <end position="386"/>
    </location>
</feature>
<dbReference type="GO" id="GO:1990961">
    <property type="term" value="P:xenobiotic detoxification by transmembrane export across the plasma membrane"/>
    <property type="evidence" value="ECO:0007669"/>
    <property type="project" value="InterPro"/>
</dbReference>
<feature type="transmembrane region" description="Helical" evidence="9">
    <location>
        <begin position="127"/>
        <end position="144"/>
    </location>
</feature>
<name>A0A3G8ZPN0_9ACTN</name>
<dbReference type="AlphaFoldDB" id="A0A3G8ZPN0"/>
<protein>
    <submittedName>
        <fullName evidence="11">Bcr/CflA family efflux MFS transporter</fullName>
    </submittedName>
</protein>
<dbReference type="InterPro" id="IPR011701">
    <property type="entry name" value="MFS"/>
</dbReference>
<proteinExistence type="inferred from homology"/>
<feature type="transmembrane region" description="Helical" evidence="9">
    <location>
        <begin position="236"/>
        <end position="260"/>
    </location>
</feature>
<evidence type="ECO:0000256" key="7">
    <source>
        <dbReference type="ARBA" id="ARBA00023136"/>
    </source>
</evidence>
<evidence type="ECO:0000256" key="8">
    <source>
        <dbReference type="SAM" id="MobiDB-lite"/>
    </source>
</evidence>
<dbReference type="Proteomes" id="UP000268084">
    <property type="component" value="Chromosome"/>
</dbReference>
<feature type="transmembrane region" description="Helical" evidence="9">
    <location>
        <begin position="28"/>
        <end position="47"/>
    </location>
</feature>
<dbReference type="InterPro" id="IPR036259">
    <property type="entry name" value="MFS_trans_sf"/>
</dbReference>
<evidence type="ECO:0000256" key="3">
    <source>
        <dbReference type="ARBA" id="ARBA00022448"/>
    </source>
</evidence>
<dbReference type="CDD" id="cd17320">
    <property type="entry name" value="MFS_MdfA_MDR_like"/>
    <property type="match status" value="1"/>
</dbReference>
<dbReference type="InterPro" id="IPR004812">
    <property type="entry name" value="Efflux_drug-R_Bcr/CmlA"/>
</dbReference>
<feature type="transmembrane region" description="Helical" evidence="9">
    <location>
        <begin position="272"/>
        <end position="295"/>
    </location>
</feature>
<feature type="transmembrane region" description="Helical" evidence="9">
    <location>
        <begin position="392"/>
        <end position="412"/>
    </location>
</feature>